<protein>
    <recommendedName>
        <fullName evidence="7">Centromere protein C</fullName>
    </recommendedName>
    <alternativeName>
        <fullName evidence="8">Centromere autoantigen C</fullName>
    </alternativeName>
    <alternativeName>
        <fullName evidence="9">Centromere protein C 1</fullName>
    </alternativeName>
</protein>
<evidence type="ECO:0000256" key="10">
    <source>
        <dbReference type="SAM" id="MobiDB-lite"/>
    </source>
</evidence>
<reference evidence="14 15" key="1">
    <citation type="submission" date="2019-05" db="EMBL/GenBank/DDBJ databases">
        <title>A Chromosome-scale Meerkat (S. suricatta) Genome Assembly.</title>
        <authorList>
            <person name="Dudchenko O."/>
            <person name="Lieberman Aiden E."/>
            <person name="Tung J."/>
            <person name="Barreiro L.B."/>
            <person name="Clutton-Brock T.H."/>
        </authorList>
    </citation>
    <scope>NUCLEOTIDE SEQUENCE [LARGE SCALE GENOMIC DNA]</scope>
</reference>
<name>A0A673T574_SURSU</name>
<dbReference type="Pfam" id="PF15620">
    <property type="entry name" value="CENP-C_mid"/>
    <property type="match status" value="1"/>
</dbReference>
<reference evidence="14" key="2">
    <citation type="submission" date="2025-08" db="UniProtKB">
        <authorList>
            <consortium name="Ensembl"/>
        </authorList>
    </citation>
    <scope>IDENTIFICATION</scope>
</reference>
<feature type="compositionally biased region" description="Basic and acidic residues" evidence="10">
    <location>
        <begin position="131"/>
        <end position="147"/>
    </location>
</feature>
<feature type="region of interest" description="Disordered" evidence="10">
    <location>
        <begin position="81"/>
        <end position="101"/>
    </location>
</feature>
<dbReference type="PANTHER" id="PTHR16684:SF11">
    <property type="entry name" value="CENTROMERE PROTEIN C"/>
    <property type="match status" value="1"/>
</dbReference>
<evidence type="ECO:0000259" key="11">
    <source>
        <dbReference type="Pfam" id="PF11699"/>
    </source>
</evidence>
<comment type="function">
    <text evidence="5">Component of the CENPA-NAC (nucleosome-associated) complex, a complex that plays a central role in assembly of kinetochore proteins, mitotic progression and chromosome segregation. The CENPA-NAC complex recruits the CENPA-CAD (nucleosome distal) complex and may be involved in incorporation of newly synthesized CENPA into centromeres. CENPC recruits DNA methylation and DNMT3B to both centromeric and pericentromeric satellite repeats and regulates the histone code in these regions.</text>
</comment>
<accession>A0A673T574</accession>
<feature type="domain" description="Mif2/CENP-C cupin" evidence="11">
    <location>
        <begin position="871"/>
        <end position="955"/>
    </location>
</feature>
<evidence type="ECO:0000313" key="14">
    <source>
        <dbReference type="Ensembl" id="ENSSSUP00005004670.1"/>
    </source>
</evidence>
<dbReference type="CTD" id="1060"/>
<evidence type="ECO:0000256" key="1">
    <source>
        <dbReference type="ARBA" id="ARBA00004123"/>
    </source>
</evidence>
<feature type="region of interest" description="Disordered" evidence="10">
    <location>
        <begin position="345"/>
        <end position="397"/>
    </location>
</feature>
<feature type="domain" description="CENP-C middle DNMT3B-binding" evidence="12">
    <location>
        <begin position="301"/>
        <end position="565"/>
    </location>
</feature>
<dbReference type="PANTHER" id="PTHR16684">
    <property type="entry name" value="CENTROMERE PROTEIN C"/>
    <property type="match status" value="1"/>
</dbReference>
<evidence type="ECO:0000256" key="3">
    <source>
        <dbReference type="ARBA" id="ARBA00023125"/>
    </source>
</evidence>
<dbReference type="RefSeq" id="XP_029801162.1">
    <property type="nucleotide sequence ID" value="XM_029945302.1"/>
</dbReference>
<reference evidence="14" key="3">
    <citation type="submission" date="2025-09" db="UniProtKB">
        <authorList>
            <consortium name="Ensembl"/>
        </authorList>
    </citation>
    <scope>IDENTIFICATION</scope>
</reference>
<dbReference type="InterPro" id="IPR028386">
    <property type="entry name" value="CENP-C/Mif2/cnp3"/>
</dbReference>
<gene>
    <name evidence="14" type="primary">CENPC</name>
</gene>
<sequence length="958" mass="108640">MAGTSLDHLKNDYRRRFCRPSRAPNINTKQGQNILEILQDCFEEKSLTNDFSTTSTKSVLCSTPIMENTCIQSPSKEAQYQKSHSKSVSSRKKEASLQFTVEPREVVNRSVQDNEDHQQILATDIGSKNTPDLRKMSSDKKSEKLKDHHTEVDKEFYLSVGSPYVLLDAKTSLSQNAISSIVQNKKMHTSDYSINTLSSSTEISLKTRKRLNFEDKNVSKKVEIANKISEIEDKVSEEPQQRRSLRVSQKRTQDSEYEIQPQTKKSFSALFLETVKRKSESSPIVRHIATAPPHSSPSSDVKLLEDEFIIDESERSFASPSWITIPRRAGTLKQCTVTPAESTALLQSKKSRGKHHSVSTADLTSDKHSGKAHPVGRSQPSEQKRPSRSCSLSNETENHRTSAEYEICYKNAEKSSGNKRTVKKKQRRKFKTNILEDQVDMEQSKDKNKNVLHITQDKLQRNSDRNMEEREEMINVAVSKKQVLPVGSKKNNTSVPNAENQKKDKVYKKSQFSSGSNKNIFVPDEVTSTITRSQRISRRPSNWWVVKSEQSLLYSNSSRRDELSVCHNSRAKPAEKPNQSSKNIGDKSIPLKGQMRPTSDISRTQEFLAAKDSGRIIDCDKISGSSQNESLKNDEEHLAKKKNHNPSGSTRTPKDQNRMTAQNVHPKSQIKEFTCKTIAESNLDSGEPKSSVLERSGPFRLKNYLISGKNNSDVDDKEVQESLGDSEVKISRVLSEDKIHHKLVLPSNTPNVRRTKRIRLKPLEYWRGERIDYHGRPSGGFVIGGILSPDAVSSKRKAKGNIGKVNKVVNRKRICLDNNERKNNFMVNLNVPLGDPLQPTRVKDPETREFVLMDLLRPRDTYQFFVEHGELKVYKTLDTPIFSMGKLILGPHQEKGKQHVGSDVLVFYVNFGDLLCTLHETSYIITAGDSFYVPSGNYYNIKNLLNEESILLFTQIKR</sequence>
<dbReference type="GeneID" id="115296815"/>
<dbReference type="Gene3D" id="2.60.120.10">
    <property type="entry name" value="Jelly Rolls"/>
    <property type="match status" value="1"/>
</dbReference>
<keyword evidence="3" id="KW-0238">DNA-binding</keyword>
<dbReference type="GO" id="GO:0005634">
    <property type="term" value="C:nucleus"/>
    <property type="evidence" value="ECO:0007669"/>
    <property type="project" value="UniProtKB-SubCell"/>
</dbReference>
<dbReference type="Pfam" id="PF15622">
    <property type="entry name" value="CENP_C_N"/>
    <property type="match status" value="1"/>
</dbReference>
<dbReference type="GO" id="GO:0019237">
    <property type="term" value="F:centromeric DNA binding"/>
    <property type="evidence" value="ECO:0007669"/>
    <property type="project" value="InterPro"/>
</dbReference>
<evidence type="ECO:0000259" key="12">
    <source>
        <dbReference type="Pfam" id="PF15620"/>
    </source>
</evidence>
<comment type="similarity">
    <text evidence="2">Belongs to the CENP-C/MIF2 family.</text>
</comment>
<feature type="domain" description="Kinetochore assembly subunit CENP-C N-terminal" evidence="13">
    <location>
        <begin position="7"/>
        <end position="297"/>
    </location>
</feature>
<comment type="subunit">
    <text evidence="6">Oligomer. Component of the CENPA-NAC complex, at least composed of CENPA, CENPC, CENPH, CENPM, CENPN, CENPT and CENPU. The CENPA-NAC complex interacts with the CENPA-CAD complex, composed of CENPI, CENPK, CENPL, CENPO, CENPP, CENPQ, CENPR and CENPS. Binds to DAXX. Interacts with DNMT3B. Interacts directly with CENPA. Identified in a centromere complex containing histones H2A, H2B and H4, and at least CENPA, CENPB, CENPC, CENPT, CENPN, HJURP, SUPT16H, SSRP1 and RSF1. Interacts with MEIKIN.</text>
</comment>
<evidence type="ECO:0000313" key="15">
    <source>
        <dbReference type="Proteomes" id="UP000472268"/>
    </source>
</evidence>
<dbReference type="InterPro" id="IPR028052">
    <property type="entry name" value="CENP-C_N_dom"/>
</dbReference>
<dbReference type="GO" id="GO:0005721">
    <property type="term" value="C:pericentric heterochromatin"/>
    <property type="evidence" value="ECO:0007669"/>
    <property type="project" value="UniProtKB-ARBA"/>
</dbReference>
<dbReference type="OMA" id="DHHNEAD"/>
<dbReference type="InterPro" id="IPR028931">
    <property type="entry name" value="CENP-C_mid"/>
</dbReference>
<dbReference type="GO" id="GO:0051315">
    <property type="term" value="P:attachment of mitotic spindle microtubules to kinetochore"/>
    <property type="evidence" value="ECO:0007669"/>
    <property type="project" value="TreeGrafter"/>
</dbReference>
<evidence type="ECO:0000256" key="5">
    <source>
        <dbReference type="ARBA" id="ARBA00053516"/>
    </source>
</evidence>
<feature type="compositionally biased region" description="Polar residues" evidence="10">
    <location>
        <begin position="489"/>
        <end position="499"/>
    </location>
</feature>
<dbReference type="GO" id="GO:0051455">
    <property type="term" value="P:spindle attachment to meiosis I kinetochore"/>
    <property type="evidence" value="ECO:0007669"/>
    <property type="project" value="TreeGrafter"/>
</dbReference>
<evidence type="ECO:0000256" key="2">
    <source>
        <dbReference type="ARBA" id="ARBA00010291"/>
    </source>
</evidence>
<evidence type="ECO:0000259" key="13">
    <source>
        <dbReference type="Pfam" id="PF15622"/>
    </source>
</evidence>
<dbReference type="AlphaFoldDB" id="A0A673T574"/>
<dbReference type="Pfam" id="PF11699">
    <property type="entry name" value="CENP-C_C"/>
    <property type="match status" value="1"/>
</dbReference>
<organism evidence="14 15">
    <name type="scientific">Suricata suricatta</name>
    <name type="common">Meerkat</name>
    <dbReference type="NCBI Taxonomy" id="37032"/>
    <lineage>
        <taxon>Eukaryota</taxon>
        <taxon>Metazoa</taxon>
        <taxon>Chordata</taxon>
        <taxon>Craniata</taxon>
        <taxon>Vertebrata</taxon>
        <taxon>Euteleostomi</taxon>
        <taxon>Mammalia</taxon>
        <taxon>Eutheria</taxon>
        <taxon>Laurasiatheria</taxon>
        <taxon>Carnivora</taxon>
        <taxon>Feliformia</taxon>
        <taxon>Herpestidae</taxon>
        <taxon>Suricata</taxon>
    </lineage>
</organism>
<dbReference type="FunFam" id="2.60.120.10:FF:000033">
    <property type="entry name" value="Centromere protein C 1"/>
    <property type="match status" value="1"/>
</dbReference>
<dbReference type="Proteomes" id="UP000472268">
    <property type="component" value="Chromosome 1"/>
</dbReference>
<evidence type="ECO:0000256" key="8">
    <source>
        <dbReference type="ARBA" id="ARBA00082151"/>
    </source>
</evidence>
<feature type="region of interest" description="Disordered" evidence="10">
    <location>
        <begin position="556"/>
        <end position="600"/>
    </location>
</feature>
<dbReference type="Ensembl" id="ENSSSUT00005005387.1">
    <property type="protein sequence ID" value="ENSSSUP00005004670.1"/>
    <property type="gene ID" value="ENSSSUG00005003035.1"/>
</dbReference>
<dbReference type="InterPro" id="IPR025974">
    <property type="entry name" value="Mif2/CENP-C_cupin"/>
</dbReference>
<proteinExistence type="inferred from homology"/>
<dbReference type="InterPro" id="IPR011051">
    <property type="entry name" value="RmlC_Cupin_sf"/>
</dbReference>
<evidence type="ECO:0000256" key="7">
    <source>
        <dbReference type="ARBA" id="ARBA00068530"/>
    </source>
</evidence>
<comment type="subcellular location">
    <subcellularLocation>
        <location evidence="1">Nucleus</location>
    </subcellularLocation>
</comment>
<keyword evidence="15" id="KW-1185">Reference proteome</keyword>
<dbReference type="InterPro" id="IPR014710">
    <property type="entry name" value="RmlC-like_jellyroll"/>
</dbReference>
<dbReference type="OrthoDB" id="1939643at2759"/>
<feature type="region of interest" description="Disordered" evidence="10">
    <location>
        <begin position="619"/>
        <end position="669"/>
    </location>
</feature>
<dbReference type="GO" id="GO:0051382">
    <property type="term" value="P:kinetochore assembly"/>
    <property type="evidence" value="ECO:0007669"/>
    <property type="project" value="InterPro"/>
</dbReference>
<evidence type="ECO:0000256" key="9">
    <source>
        <dbReference type="ARBA" id="ARBA00083562"/>
    </source>
</evidence>
<keyword evidence="4" id="KW-0539">Nucleus</keyword>
<dbReference type="GO" id="GO:0000776">
    <property type="term" value="C:kinetochore"/>
    <property type="evidence" value="ECO:0007669"/>
    <property type="project" value="InterPro"/>
</dbReference>
<feature type="region of interest" description="Disordered" evidence="10">
    <location>
        <begin position="487"/>
        <end position="511"/>
    </location>
</feature>
<evidence type="ECO:0000256" key="4">
    <source>
        <dbReference type="ARBA" id="ARBA00023242"/>
    </source>
</evidence>
<evidence type="ECO:0000256" key="6">
    <source>
        <dbReference type="ARBA" id="ARBA00064952"/>
    </source>
</evidence>
<dbReference type="SUPFAM" id="SSF51182">
    <property type="entry name" value="RmlC-like cupins"/>
    <property type="match status" value="1"/>
</dbReference>
<feature type="region of interest" description="Disordered" evidence="10">
    <location>
        <begin position="121"/>
        <end position="147"/>
    </location>
</feature>